<reference evidence="2" key="2">
    <citation type="submission" date="2025-09" db="UniProtKB">
        <authorList>
            <consortium name="Ensembl"/>
        </authorList>
    </citation>
    <scope>IDENTIFICATION</scope>
</reference>
<accession>A0A8C1LX81</accession>
<protein>
    <recommendedName>
        <fullName evidence="1">Immunoglobulin domain-containing protein</fullName>
    </recommendedName>
</protein>
<dbReference type="Proteomes" id="UP000694427">
    <property type="component" value="Unplaced"/>
</dbReference>
<dbReference type="SMART" id="SM00409">
    <property type="entry name" value="IG"/>
    <property type="match status" value="1"/>
</dbReference>
<dbReference type="InterPro" id="IPR013783">
    <property type="entry name" value="Ig-like_fold"/>
</dbReference>
<dbReference type="AlphaFoldDB" id="A0A8C1LX81"/>
<dbReference type="PANTHER" id="PTHR21063">
    <property type="entry name" value="LFA-3"/>
    <property type="match status" value="1"/>
</dbReference>
<evidence type="ECO:0000259" key="1">
    <source>
        <dbReference type="SMART" id="SM00409"/>
    </source>
</evidence>
<dbReference type="InterPro" id="IPR003599">
    <property type="entry name" value="Ig_sub"/>
</dbReference>
<feature type="domain" description="Immunoglobulin" evidence="1">
    <location>
        <begin position="42"/>
        <end position="146"/>
    </location>
</feature>
<keyword evidence="3" id="KW-1185">Reference proteome</keyword>
<dbReference type="Ensembl" id="ENSCCRT00010073959.1">
    <property type="protein sequence ID" value="ENSCCRP00010067031.1"/>
    <property type="gene ID" value="ENSCCRG00010028964.1"/>
</dbReference>
<evidence type="ECO:0000313" key="2">
    <source>
        <dbReference type="Ensembl" id="ENSCCRP00010067031.1"/>
    </source>
</evidence>
<dbReference type="PANTHER" id="PTHR21063:SF4">
    <property type="entry name" value="CD48 ANTIGEN-RELATED"/>
    <property type="match status" value="1"/>
</dbReference>
<reference evidence="2" key="1">
    <citation type="submission" date="2025-08" db="UniProtKB">
        <authorList>
            <consortium name="Ensembl"/>
        </authorList>
    </citation>
    <scope>IDENTIFICATION</scope>
</reference>
<dbReference type="Gene3D" id="2.60.40.10">
    <property type="entry name" value="Immunoglobulins"/>
    <property type="match status" value="1"/>
</dbReference>
<dbReference type="SUPFAM" id="SSF48726">
    <property type="entry name" value="Immunoglobulin"/>
    <property type="match status" value="1"/>
</dbReference>
<organism evidence="2 3">
    <name type="scientific">Cyprinus carpio</name>
    <name type="common">Common carp</name>
    <dbReference type="NCBI Taxonomy" id="7962"/>
    <lineage>
        <taxon>Eukaryota</taxon>
        <taxon>Metazoa</taxon>
        <taxon>Chordata</taxon>
        <taxon>Craniata</taxon>
        <taxon>Vertebrata</taxon>
        <taxon>Euteleostomi</taxon>
        <taxon>Actinopterygii</taxon>
        <taxon>Neopterygii</taxon>
        <taxon>Teleostei</taxon>
        <taxon>Ostariophysi</taxon>
        <taxon>Cypriniformes</taxon>
        <taxon>Cyprinidae</taxon>
        <taxon>Cyprininae</taxon>
        <taxon>Cyprinus</taxon>
    </lineage>
</organism>
<proteinExistence type="predicted"/>
<name>A0A8C1LX81_CYPCA</name>
<dbReference type="InterPro" id="IPR036179">
    <property type="entry name" value="Ig-like_dom_sf"/>
</dbReference>
<sequence>MSMSRSIGNNDRLSLLCLSLCVLSSYLWMTVILLVTGASAVKIDVSVMEGDSVTLHTDVTKTQDNKVQWYYNSGRIARITGDPNKTCTDVQCNKGHWRFRDRLHLDHQTGSLTIRNITDTDSGLYKLQIIIPSSSISGKIFNATVCYCVYLSSDILQLCFVERTDFHQKRHLIIFSYHWLKLVYLNSLQF</sequence>
<evidence type="ECO:0000313" key="3">
    <source>
        <dbReference type="Proteomes" id="UP000694427"/>
    </source>
</evidence>
<dbReference type="Pfam" id="PF07686">
    <property type="entry name" value="V-set"/>
    <property type="match status" value="1"/>
</dbReference>
<dbReference type="InterPro" id="IPR013106">
    <property type="entry name" value="Ig_V-set"/>
</dbReference>